<feature type="domain" description="DUF6378" evidence="2">
    <location>
        <begin position="89"/>
        <end position="164"/>
    </location>
</feature>
<dbReference type="EMBL" id="LR797356">
    <property type="protein sequence ID" value="CAB4205281.1"/>
    <property type="molecule type" value="Genomic_DNA"/>
</dbReference>
<dbReference type="EMBL" id="LR796827">
    <property type="protein sequence ID" value="CAB4168429.1"/>
    <property type="molecule type" value="Genomic_DNA"/>
</dbReference>
<evidence type="ECO:0000259" key="2">
    <source>
        <dbReference type="Pfam" id="PF19905"/>
    </source>
</evidence>
<evidence type="ECO:0000313" key="4">
    <source>
        <dbReference type="EMBL" id="CAB4167443.1"/>
    </source>
</evidence>
<dbReference type="EMBL" id="LR796804">
    <property type="protein sequence ID" value="CAB4167443.1"/>
    <property type="molecule type" value="Genomic_DNA"/>
</dbReference>
<evidence type="ECO:0000313" key="7">
    <source>
        <dbReference type="EMBL" id="CAB4195687.1"/>
    </source>
</evidence>
<gene>
    <name evidence="6" type="ORF">UFOVP1058_13</name>
    <name evidence="7" type="ORF">UFOVP1289_37</name>
    <name evidence="8" type="ORF">UFOVP1410_49</name>
    <name evidence="10" type="ORF">UFOVP1514_52</name>
    <name evidence="9" type="ORF">UFOVP1642_64</name>
    <name evidence="3" type="ORF">UFOVP656_67</name>
    <name evidence="4" type="ORF">UFOVP857_20</name>
    <name evidence="5" type="ORF">UFOVP879_26</name>
</gene>
<dbReference type="EMBL" id="LR798362">
    <property type="protein sequence ID" value="CAB5226849.1"/>
    <property type="molecule type" value="Genomic_DNA"/>
</dbReference>
<evidence type="ECO:0000313" key="5">
    <source>
        <dbReference type="EMBL" id="CAB4168429.1"/>
    </source>
</evidence>
<evidence type="ECO:0000313" key="6">
    <source>
        <dbReference type="EMBL" id="CAB4181078.1"/>
    </source>
</evidence>
<dbReference type="EMBL" id="LR797024">
    <property type="protein sequence ID" value="CAB4181078.1"/>
    <property type="molecule type" value="Genomic_DNA"/>
</dbReference>
<dbReference type="EMBL" id="LR797506">
    <property type="protein sequence ID" value="CAB4221757.1"/>
    <property type="molecule type" value="Genomic_DNA"/>
</dbReference>
<evidence type="ECO:0000256" key="1">
    <source>
        <dbReference type="SAM" id="MobiDB-lite"/>
    </source>
</evidence>
<organism evidence="5">
    <name type="scientific">uncultured Caudovirales phage</name>
    <dbReference type="NCBI Taxonomy" id="2100421"/>
    <lineage>
        <taxon>Viruses</taxon>
        <taxon>Duplodnaviria</taxon>
        <taxon>Heunggongvirae</taxon>
        <taxon>Uroviricota</taxon>
        <taxon>Caudoviricetes</taxon>
        <taxon>Peduoviridae</taxon>
        <taxon>Maltschvirus</taxon>
        <taxon>Maltschvirus maltsch</taxon>
    </lineage>
</organism>
<name>A0A6J5P9A0_9CAUD</name>
<accession>A0A6J5P9A0</accession>
<sequence>MTKTKKPTKSDLIQGHLRQNPSHSVGSVANKFKASESLVYTLRKKLKIEQAQNAPEATLTLSPELEEEFSKLAHAPVEDTPVSVDKTLNERANTYGRFVDVAETTQVLMGAIANRLAERGTIVQHDQALALQMIAQKLARIANGDPDHLDSWLDIAGYATLVAERLSGKAPR</sequence>
<feature type="region of interest" description="Disordered" evidence="1">
    <location>
        <begin position="1"/>
        <end position="28"/>
    </location>
</feature>
<protein>
    <recommendedName>
        <fullName evidence="2">DUF6378 domain-containing protein</fullName>
    </recommendedName>
</protein>
<evidence type="ECO:0000313" key="9">
    <source>
        <dbReference type="EMBL" id="CAB4221757.1"/>
    </source>
</evidence>
<dbReference type="EMBL" id="LR797234">
    <property type="protein sequence ID" value="CAB4195687.1"/>
    <property type="molecule type" value="Genomic_DNA"/>
</dbReference>
<reference evidence="5" key="1">
    <citation type="submission" date="2020-05" db="EMBL/GenBank/DDBJ databases">
        <authorList>
            <person name="Chiriac C."/>
            <person name="Salcher M."/>
            <person name="Ghai R."/>
            <person name="Kavagutti S V."/>
        </authorList>
    </citation>
    <scope>NUCLEOTIDE SEQUENCE</scope>
</reference>
<feature type="compositionally biased region" description="Polar residues" evidence="1">
    <location>
        <begin position="17"/>
        <end position="27"/>
    </location>
</feature>
<proteinExistence type="predicted"/>
<dbReference type="EMBL" id="LR796643">
    <property type="protein sequence ID" value="CAB4156545.1"/>
    <property type="molecule type" value="Genomic_DNA"/>
</dbReference>
<dbReference type="InterPro" id="IPR045958">
    <property type="entry name" value="DUF6378"/>
</dbReference>
<evidence type="ECO:0000313" key="10">
    <source>
        <dbReference type="EMBL" id="CAB5226849.1"/>
    </source>
</evidence>
<evidence type="ECO:0000313" key="8">
    <source>
        <dbReference type="EMBL" id="CAB4205281.1"/>
    </source>
</evidence>
<dbReference type="Pfam" id="PF19905">
    <property type="entry name" value="DUF6378"/>
    <property type="match status" value="1"/>
</dbReference>
<evidence type="ECO:0000313" key="3">
    <source>
        <dbReference type="EMBL" id="CAB4156545.1"/>
    </source>
</evidence>